<dbReference type="GO" id="GO:0005634">
    <property type="term" value="C:nucleus"/>
    <property type="evidence" value="ECO:0007669"/>
    <property type="project" value="TreeGrafter"/>
</dbReference>
<keyword evidence="2" id="KW-1185">Reference proteome</keyword>
<dbReference type="GO" id="GO:0008418">
    <property type="term" value="F:protein-N-terminal asparagine amidohydrolase activity"/>
    <property type="evidence" value="ECO:0007669"/>
    <property type="project" value="InterPro"/>
</dbReference>
<evidence type="ECO:0000313" key="2">
    <source>
        <dbReference type="Proteomes" id="UP000595437"/>
    </source>
</evidence>
<accession>A0A7T8GWH0</accession>
<sequence length="138" mass="15291">STVDKHGLHYLGSDEATTCVILVASNETHVGLAHLDRCEPGGLRSFIDRIGGGKEFTLDIVGGFQDPKETTLIAFPEVFTLRTTCVGGFNTQMKKGIPWPRVYGVAVDIRKREVLPGSFNFHGPGKYFYLINYKIMIK</sequence>
<protein>
    <submittedName>
        <fullName evidence="1">Nterminal asparagine amidase</fullName>
    </submittedName>
</protein>
<gene>
    <name evidence="1" type="ORF">FKW44_019878</name>
</gene>
<feature type="non-terminal residue" evidence="1">
    <location>
        <position position="138"/>
    </location>
</feature>
<proteinExistence type="predicted"/>
<name>A0A7T8GWH0_CALRO</name>
<dbReference type="OrthoDB" id="539995at2759"/>
<reference evidence="2" key="1">
    <citation type="submission" date="2021-01" db="EMBL/GenBank/DDBJ databases">
        <title>Caligus Genome Assembly.</title>
        <authorList>
            <person name="Gallardo-Escarate C."/>
        </authorList>
    </citation>
    <scope>NUCLEOTIDE SEQUENCE [LARGE SCALE GENOMIC DNA]</scope>
</reference>
<dbReference type="InterPro" id="IPR026750">
    <property type="entry name" value="NTAN1"/>
</dbReference>
<dbReference type="Proteomes" id="UP000595437">
    <property type="component" value="Chromosome 14"/>
</dbReference>
<dbReference type="AlphaFoldDB" id="A0A7T8GWH0"/>
<evidence type="ECO:0000313" key="1">
    <source>
        <dbReference type="EMBL" id="QQP39104.1"/>
    </source>
</evidence>
<dbReference type="PANTHER" id="PTHR12498:SF0">
    <property type="entry name" value="PROTEIN N-TERMINAL ASPARAGINE AMIDOHYDROLASE"/>
    <property type="match status" value="1"/>
</dbReference>
<dbReference type="Pfam" id="PF14736">
    <property type="entry name" value="N_Asn_amidohyd"/>
    <property type="match status" value="1"/>
</dbReference>
<dbReference type="GO" id="GO:0006511">
    <property type="term" value="P:ubiquitin-dependent protein catabolic process"/>
    <property type="evidence" value="ECO:0007669"/>
    <property type="project" value="TreeGrafter"/>
</dbReference>
<organism evidence="1 2">
    <name type="scientific">Caligus rogercresseyi</name>
    <name type="common">Sea louse</name>
    <dbReference type="NCBI Taxonomy" id="217165"/>
    <lineage>
        <taxon>Eukaryota</taxon>
        <taxon>Metazoa</taxon>
        <taxon>Ecdysozoa</taxon>
        <taxon>Arthropoda</taxon>
        <taxon>Crustacea</taxon>
        <taxon>Multicrustacea</taxon>
        <taxon>Hexanauplia</taxon>
        <taxon>Copepoda</taxon>
        <taxon>Siphonostomatoida</taxon>
        <taxon>Caligidae</taxon>
        <taxon>Caligus</taxon>
    </lineage>
</organism>
<dbReference type="PANTHER" id="PTHR12498">
    <property type="entry name" value="N-TERMINAL ASPARAGINE AMIDOHYDROLASE"/>
    <property type="match status" value="1"/>
</dbReference>
<dbReference type="EMBL" id="CP045903">
    <property type="protein sequence ID" value="QQP39104.1"/>
    <property type="molecule type" value="Genomic_DNA"/>
</dbReference>